<dbReference type="PANTHER" id="PTHR45758">
    <property type="entry name" value="MITOFERRIN-1-RELATED"/>
    <property type="match status" value="1"/>
</dbReference>
<dbReference type="InterPro" id="IPR023395">
    <property type="entry name" value="MCP_dom_sf"/>
</dbReference>
<accession>W7XGW6</accession>
<evidence type="ECO:0000313" key="12">
    <source>
        <dbReference type="Proteomes" id="UP000009168"/>
    </source>
</evidence>
<evidence type="ECO:0000256" key="4">
    <source>
        <dbReference type="ARBA" id="ARBA00022692"/>
    </source>
</evidence>
<dbReference type="OrthoDB" id="250329at2759"/>
<evidence type="ECO:0000256" key="6">
    <source>
        <dbReference type="ARBA" id="ARBA00023128"/>
    </source>
</evidence>
<evidence type="ECO:0000256" key="5">
    <source>
        <dbReference type="ARBA" id="ARBA00022989"/>
    </source>
</evidence>
<dbReference type="AlphaFoldDB" id="W7XGW6"/>
<dbReference type="Gene3D" id="1.50.40.10">
    <property type="entry name" value="Mitochondrial carrier domain"/>
    <property type="match status" value="2"/>
</dbReference>
<dbReference type="InParanoid" id="W7XGW6"/>
<dbReference type="RefSeq" id="XP_012653993.1">
    <property type="nucleotide sequence ID" value="XM_012798539.1"/>
</dbReference>
<dbReference type="SUPFAM" id="SSF103506">
    <property type="entry name" value="Mitochondrial carrier"/>
    <property type="match status" value="1"/>
</dbReference>
<name>W7XGW6_TETTS</name>
<evidence type="ECO:0000256" key="9">
    <source>
        <dbReference type="RuleBase" id="RU000488"/>
    </source>
</evidence>
<keyword evidence="3 9" id="KW-0813">Transport</keyword>
<dbReference type="GeneID" id="24437434"/>
<keyword evidence="5 10" id="KW-1133">Transmembrane helix</keyword>
<feature type="repeat" description="Solcar" evidence="8">
    <location>
        <begin position="114"/>
        <end position="202"/>
    </location>
</feature>
<evidence type="ECO:0000256" key="10">
    <source>
        <dbReference type="SAM" id="Phobius"/>
    </source>
</evidence>
<evidence type="ECO:0000256" key="3">
    <source>
        <dbReference type="ARBA" id="ARBA00022448"/>
    </source>
</evidence>
<dbReference type="GO" id="GO:0031966">
    <property type="term" value="C:mitochondrial membrane"/>
    <property type="evidence" value="ECO:0007669"/>
    <property type="project" value="UniProtKB-SubCell"/>
</dbReference>
<dbReference type="Proteomes" id="UP000009168">
    <property type="component" value="Unassembled WGS sequence"/>
</dbReference>
<dbReference type="PANTHER" id="PTHR45758:SF19">
    <property type="entry name" value="CARRIER PROTEIN, PUTATIVE-RELATED"/>
    <property type="match status" value="1"/>
</dbReference>
<sequence length="311" mass="35789">MINQQQKAKQDEKFIYFTSIASTVSGILTKFLVHPLDTLKNKLQVSTLRLDSNNITRHFFKEITVQTWKQEGIKGFYKGVGISAIGSAPAFSLFMTSYEYTKQVISKKQIFEGQNFIKHMICGFNAELVSCVLWLPVDVLKQRLQVQSNLGLYQYKNSLDAFQKIVQSEGFFALYRGFGATLISFGTSVAIYFASYEKLKEIYIKDPKNIGFWQSFFLAAMAGCFSGFLCNPLFMAKLRLQVQQNQLNSFGYHNVFHGIAQIYKKEGFYSFFKGMVPKLIQNTPQKALSMSITEFIRKQLFYFDEKVQQKH</sequence>
<feature type="repeat" description="Solcar" evidence="8">
    <location>
        <begin position="13"/>
        <end position="104"/>
    </location>
</feature>
<keyword evidence="4 8" id="KW-0812">Transmembrane</keyword>
<proteinExistence type="inferred from homology"/>
<organism evidence="11 12">
    <name type="scientific">Tetrahymena thermophila (strain SB210)</name>
    <dbReference type="NCBI Taxonomy" id="312017"/>
    <lineage>
        <taxon>Eukaryota</taxon>
        <taxon>Sar</taxon>
        <taxon>Alveolata</taxon>
        <taxon>Ciliophora</taxon>
        <taxon>Intramacronucleata</taxon>
        <taxon>Oligohymenophorea</taxon>
        <taxon>Hymenostomatida</taxon>
        <taxon>Tetrahymenina</taxon>
        <taxon>Tetrahymenidae</taxon>
        <taxon>Tetrahymena</taxon>
    </lineage>
</organism>
<evidence type="ECO:0000256" key="8">
    <source>
        <dbReference type="PROSITE-ProRule" id="PRU00282"/>
    </source>
</evidence>
<comment type="similarity">
    <text evidence="2 9">Belongs to the mitochondrial carrier (TC 2.A.29) family.</text>
</comment>
<feature type="transmembrane region" description="Helical" evidence="10">
    <location>
        <begin position="213"/>
        <end position="234"/>
    </location>
</feature>
<evidence type="ECO:0000256" key="1">
    <source>
        <dbReference type="ARBA" id="ARBA00004225"/>
    </source>
</evidence>
<keyword evidence="7 8" id="KW-0472">Membrane</keyword>
<evidence type="ECO:0000256" key="7">
    <source>
        <dbReference type="ARBA" id="ARBA00023136"/>
    </source>
</evidence>
<keyword evidence="12" id="KW-1185">Reference proteome</keyword>
<dbReference type="PROSITE" id="PS50920">
    <property type="entry name" value="SOLCAR"/>
    <property type="match status" value="3"/>
</dbReference>
<dbReference type="GO" id="GO:0015093">
    <property type="term" value="F:ferrous iron transmembrane transporter activity"/>
    <property type="evidence" value="ECO:0007669"/>
    <property type="project" value="TreeGrafter"/>
</dbReference>
<dbReference type="KEGG" id="tet:TTHERM_000131249"/>
<dbReference type="STRING" id="312017.W7XGW6"/>
<protein>
    <submittedName>
        <fullName evidence="11">Carrier protein</fullName>
    </submittedName>
</protein>
<comment type="subcellular location">
    <subcellularLocation>
        <location evidence="1">Mitochondrion membrane</location>
        <topology evidence="1">Multi-pass membrane protein</topology>
    </subcellularLocation>
</comment>
<dbReference type="InterPro" id="IPR018108">
    <property type="entry name" value="MCP_transmembrane"/>
</dbReference>
<dbReference type="EMBL" id="GG662639">
    <property type="protein sequence ID" value="EWS73511.1"/>
    <property type="molecule type" value="Genomic_DNA"/>
</dbReference>
<evidence type="ECO:0000256" key="2">
    <source>
        <dbReference type="ARBA" id="ARBA00006375"/>
    </source>
</evidence>
<reference evidence="12" key="1">
    <citation type="journal article" date="2006" name="PLoS Biol.">
        <title>Macronuclear genome sequence of the ciliate Tetrahymena thermophila, a model eukaryote.</title>
        <authorList>
            <person name="Eisen J.A."/>
            <person name="Coyne R.S."/>
            <person name="Wu M."/>
            <person name="Wu D."/>
            <person name="Thiagarajan M."/>
            <person name="Wortman J.R."/>
            <person name="Badger J.H."/>
            <person name="Ren Q."/>
            <person name="Amedeo P."/>
            <person name="Jones K.M."/>
            <person name="Tallon L.J."/>
            <person name="Delcher A.L."/>
            <person name="Salzberg S.L."/>
            <person name="Silva J.C."/>
            <person name="Haas B.J."/>
            <person name="Majoros W.H."/>
            <person name="Farzad M."/>
            <person name="Carlton J.M."/>
            <person name="Smith R.K. Jr."/>
            <person name="Garg J."/>
            <person name="Pearlman R.E."/>
            <person name="Karrer K.M."/>
            <person name="Sun L."/>
            <person name="Manning G."/>
            <person name="Elde N.C."/>
            <person name="Turkewitz A.P."/>
            <person name="Asai D.J."/>
            <person name="Wilkes D.E."/>
            <person name="Wang Y."/>
            <person name="Cai H."/>
            <person name="Collins K."/>
            <person name="Stewart B.A."/>
            <person name="Lee S.R."/>
            <person name="Wilamowska K."/>
            <person name="Weinberg Z."/>
            <person name="Ruzzo W.L."/>
            <person name="Wloga D."/>
            <person name="Gaertig J."/>
            <person name="Frankel J."/>
            <person name="Tsao C.-C."/>
            <person name="Gorovsky M.A."/>
            <person name="Keeling P.J."/>
            <person name="Waller R.F."/>
            <person name="Patron N.J."/>
            <person name="Cherry J.M."/>
            <person name="Stover N.A."/>
            <person name="Krieger C.J."/>
            <person name="del Toro C."/>
            <person name="Ryder H.F."/>
            <person name="Williamson S.C."/>
            <person name="Barbeau R.A."/>
            <person name="Hamilton E.P."/>
            <person name="Orias E."/>
        </authorList>
    </citation>
    <scope>NUCLEOTIDE SEQUENCE [LARGE SCALE GENOMIC DNA]</scope>
    <source>
        <strain evidence="12">SB210</strain>
    </source>
</reference>
<feature type="transmembrane region" description="Helical" evidence="10">
    <location>
        <begin position="173"/>
        <end position="193"/>
    </location>
</feature>
<gene>
    <name evidence="11" type="ORF">TTHERM_000131249</name>
</gene>
<dbReference type="Pfam" id="PF00153">
    <property type="entry name" value="Mito_carr"/>
    <property type="match status" value="3"/>
</dbReference>
<keyword evidence="6" id="KW-0496">Mitochondrion</keyword>
<evidence type="ECO:0000313" key="11">
    <source>
        <dbReference type="EMBL" id="EWS73511.1"/>
    </source>
</evidence>
<dbReference type="GO" id="GO:0048250">
    <property type="term" value="P:iron import into the mitochondrion"/>
    <property type="evidence" value="ECO:0007669"/>
    <property type="project" value="TreeGrafter"/>
</dbReference>
<feature type="repeat" description="Solcar" evidence="8">
    <location>
        <begin position="210"/>
        <end position="299"/>
    </location>
</feature>